<keyword evidence="2" id="KW-1185">Reference proteome</keyword>
<comment type="caution">
    <text evidence="1">The sequence shown here is derived from an EMBL/GenBank/DDBJ whole genome shotgun (WGS) entry which is preliminary data.</text>
</comment>
<dbReference type="EMBL" id="BAABGF010000031">
    <property type="protein sequence ID" value="GAA4543069.1"/>
    <property type="molecule type" value="Genomic_DNA"/>
</dbReference>
<dbReference type="Proteomes" id="UP001501417">
    <property type="component" value="Unassembled WGS sequence"/>
</dbReference>
<sequence>MSILGNATVVLARLTRSTSNALRVELATPDGTELARAQQKGGAAVLFGFKNGGKSEYTLSAASGDELRIAVAGTTTISNRGTPVGKIVPADGAARLEDGGGTVLAVVRPHTGHKADSAWHHRLLSPSGEALGVLTLMTVHTGWSDVESEAIQLLTNHNVATLKAPSAGAMLTLAAPADPRLGDILAAAYVDFSVLPRGYIDQSQT</sequence>
<evidence type="ECO:0000313" key="2">
    <source>
        <dbReference type="Proteomes" id="UP001501417"/>
    </source>
</evidence>
<proteinExistence type="predicted"/>
<name>A0ABP8RMU1_9MYCO</name>
<accession>A0ABP8RMU1</accession>
<organism evidence="1 2">
    <name type="scientific">Mycobacterium paraffinicum</name>
    <dbReference type="NCBI Taxonomy" id="53378"/>
    <lineage>
        <taxon>Bacteria</taxon>
        <taxon>Bacillati</taxon>
        <taxon>Actinomycetota</taxon>
        <taxon>Actinomycetes</taxon>
        <taxon>Mycobacteriales</taxon>
        <taxon>Mycobacteriaceae</taxon>
        <taxon>Mycobacterium</taxon>
    </lineage>
</organism>
<evidence type="ECO:0000313" key="1">
    <source>
        <dbReference type="EMBL" id="GAA4543069.1"/>
    </source>
</evidence>
<protein>
    <submittedName>
        <fullName evidence="1">Uncharacterized protein</fullName>
    </submittedName>
</protein>
<dbReference type="RefSeq" id="WP_264038088.1">
    <property type="nucleotide sequence ID" value="NZ_BAABGF010000031.1"/>
</dbReference>
<gene>
    <name evidence="1" type="ORF">GCM10023161_27890</name>
</gene>
<reference evidence="2" key="1">
    <citation type="journal article" date="2019" name="Int. J. Syst. Evol. Microbiol.">
        <title>The Global Catalogue of Microorganisms (GCM) 10K type strain sequencing project: providing services to taxonomists for standard genome sequencing and annotation.</title>
        <authorList>
            <consortium name="The Broad Institute Genomics Platform"/>
            <consortium name="The Broad Institute Genome Sequencing Center for Infectious Disease"/>
            <person name="Wu L."/>
            <person name="Ma J."/>
        </authorList>
    </citation>
    <scope>NUCLEOTIDE SEQUENCE [LARGE SCALE GENOMIC DNA]</scope>
    <source>
        <strain evidence="2">JCM 17782</strain>
    </source>
</reference>